<dbReference type="InterPro" id="IPR038371">
    <property type="entry name" value="Cu_polyphenol_OxRdtase_sf"/>
</dbReference>
<dbReference type="OrthoDB" id="4279at2"/>
<evidence type="ECO:0000256" key="8">
    <source>
        <dbReference type="ARBA" id="ARBA00048968"/>
    </source>
</evidence>
<evidence type="ECO:0000256" key="9">
    <source>
        <dbReference type="ARBA" id="ARBA00049893"/>
    </source>
</evidence>
<dbReference type="EMBL" id="JACIGE010000022">
    <property type="protein sequence ID" value="MBB4249181.1"/>
    <property type="molecule type" value="Genomic_DNA"/>
</dbReference>
<comment type="caution">
    <text evidence="11">The sequence shown here is derived from an EMBL/GenBank/DDBJ whole genome shotgun (WGS) entry which is preliminary data.</text>
</comment>
<comment type="catalytic activity">
    <reaction evidence="1">
        <text>inosine + phosphate = alpha-D-ribose 1-phosphate + hypoxanthine</text>
        <dbReference type="Rhea" id="RHEA:27646"/>
        <dbReference type="ChEBI" id="CHEBI:17368"/>
        <dbReference type="ChEBI" id="CHEBI:17596"/>
        <dbReference type="ChEBI" id="CHEBI:43474"/>
        <dbReference type="ChEBI" id="CHEBI:57720"/>
        <dbReference type="EC" id="2.4.2.1"/>
    </reaction>
    <physiologicalReaction direction="left-to-right" evidence="1">
        <dbReference type="Rhea" id="RHEA:27647"/>
    </physiologicalReaction>
</comment>
<evidence type="ECO:0000256" key="5">
    <source>
        <dbReference type="ARBA" id="ARBA00022801"/>
    </source>
</evidence>
<keyword evidence="12" id="KW-1185">Reference proteome</keyword>
<evidence type="ECO:0000313" key="12">
    <source>
        <dbReference type="Proteomes" id="UP000587070"/>
    </source>
</evidence>
<evidence type="ECO:0000256" key="1">
    <source>
        <dbReference type="ARBA" id="ARBA00000553"/>
    </source>
</evidence>
<reference evidence="11 12" key="1">
    <citation type="submission" date="2020-08" db="EMBL/GenBank/DDBJ databases">
        <title>Genome sequencing of Purple Non-Sulfur Bacteria from various extreme environments.</title>
        <authorList>
            <person name="Mayer M."/>
        </authorList>
    </citation>
    <scope>NUCLEOTIDE SEQUENCE [LARGE SCALE GENOMIC DNA]</scope>
    <source>
        <strain evidence="11 12">2761</strain>
    </source>
</reference>
<dbReference type="SUPFAM" id="SSF64438">
    <property type="entry name" value="CNF1/YfiH-like putative cysteine hydrolases"/>
    <property type="match status" value="1"/>
</dbReference>
<sequence length="257" mass="26442">MPEALPDSSPADSCFAADWPAPARVRSLLTTRSGGFSCGPWAGFNLASHVGDDPAAVAANRERLAALLPSAPCWLEQVHGVEVVEWSAAPVPGAVPPRADAAFTRVPGVVCAVLTADCLPLLLCDDAGSVVAAVHAGWRGLCASVIERTVAAMGCAPDGLHAYLGPAIGAASFEVGDEVRAAFLAVDPAASAAFVPLVPGKWLADLAALARQRLAALGVLSISGGEQCTLRDAQRFYSYRRDGVCGRMASLVWLAAD</sequence>
<dbReference type="InterPro" id="IPR011324">
    <property type="entry name" value="Cytotoxic_necrot_fac-like_cat"/>
</dbReference>
<evidence type="ECO:0000313" key="11">
    <source>
        <dbReference type="EMBL" id="MBB4249181.1"/>
    </source>
</evidence>
<comment type="catalytic activity">
    <reaction evidence="7">
        <text>adenosine + H2O + H(+) = inosine + NH4(+)</text>
        <dbReference type="Rhea" id="RHEA:24408"/>
        <dbReference type="ChEBI" id="CHEBI:15377"/>
        <dbReference type="ChEBI" id="CHEBI:15378"/>
        <dbReference type="ChEBI" id="CHEBI:16335"/>
        <dbReference type="ChEBI" id="CHEBI:17596"/>
        <dbReference type="ChEBI" id="CHEBI:28938"/>
        <dbReference type="EC" id="3.5.4.4"/>
    </reaction>
    <physiologicalReaction direction="left-to-right" evidence="7">
        <dbReference type="Rhea" id="RHEA:24409"/>
    </physiologicalReaction>
</comment>
<evidence type="ECO:0000256" key="10">
    <source>
        <dbReference type="RuleBase" id="RU361274"/>
    </source>
</evidence>
<dbReference type="GO" id="GO:0016787">
    <property type="term" value="F:hydrolase activity"/>
    <property type="evidence" value="ECO:0007669"/>
    <property type="project" value="UniProtKB-KW"/>
</dbReference>
<dbReference type="CDD" id="cd16833">
    <property type="entry name" value="YfiH"/>
    <property type="match status" value="1"/>
</dbReference>
<dbReference type="GO" id="GO:0017061">
    <property type="term" value="F:S-methyl-5-thioadenosine phosphorylase activity"/>
    <property type="evidence" value="ECO:0007669"/>
    <property type="project" value="UniProtKB-EC"/>
</dbReference>
<evidence type="ECO:0000256" key="6">
    <source>
        <dbReference type="ARBA" id="ARBA00022833"/>
    </source>
</evidence>
<keyword evidence="5" id="KW-0378">Hydrolase</keyword>
<keyword evidence="3" id="KW-0808">Transferase</keyword>
<keyword evidence="6" id="KW-0862">Zinc</keyword>
<proteinExistence type="inferred from homology"/>
<evidence type="ECO:0000256" key="7">
    <source>
        <dbReference type="ARBA" id="ARBA00047989"/>
    </source>
</evidence>
<organism evidence="11 12">
    <name type="scientific">Rhodocyclus tenuis</name>
    <name type="common">Rhodospirillum tenue</name>
    <dbReference type="NCBI Taxonomy" id="1066"/>
    <lineage>
        <taxon>Bacteria</taxon>
        <taxon>Pseudomonadati</taxon>
        <taxon>Pseudomonadota</taxon>
        <taxon>Betaproteobacteria</taxon>
        <taxon>Rhodocyclales</taxon>
        <taxon>Rhodocyclaceae</taxon>
        <taxon>Rhodocyclus</taxon>
    </lineage>
</organism>
<evidence type="ECO:0000256" key="3">
    <source>
        <dbReference type="ARBA" id="ARBA00022679"/>
    </source>
</evidence>
<keyword evidence="4" id="KW-0479">Metal-binding</keyword>
<evidence type="ECO:0000256" key="4">
    <source>
        <dbReference type="ARBA" id="ARBA00022723"/>
    </source>
</evidence>
<comment type="catalytic activity">
    <reaction evidence="9">
        <text>S-methyl-5'-thioadenosine + phosphate = 5-(methylsulfanyl)-alpha-D-ribose 1-phosphate + adenine</text>
        <dbReference type="Rhea" id="RHEA:11852"/>
        <dbReference type="ChEBI" id="CHEBI:16708"/>
        <dbReference type="ChEBI" id="CHEBI:17509"/>
        <dbReference type="ChEBI" id="CHEBI:43474"/>
        <dbReference type="ChEBI" id="CHEBI:58533"/>
        <dbReference type="EC" id="2.4.2.28"/>
    </reaction>
    <physiologicalReaction direction="left-to-right" evidence="9">
        <dbReference type="Rhea" id="RHEA:11853"/>
    </physiologicalReaction>
</comment>
<dbReference type="PANTHER" id="PTHR30616:SF2">
    <property type="entry name" value="PURINE NUCLEOSIDE PHOSPHORYLASE LACC1"/>
    <property type="match status" value="1"/>
</dbReference>
<protein>
    <recommendedName>
        <fullName evidence="10">Purine nucleoside phosphorylase</fullName>
    </recommendedName>
</protein>
<evidence type="ECO:0000256" key="2">
    <source>
        <dbReference type="ARBA" id="ARBA00007353"/>
    </source>
</evidence>
<comment type="similarity">
    <text evidence="2 10">Belongs to the purine nucleoside phosphorylase YfiH/LACC1 family.</text>
</comment>
<dbReference type="Proteomes" id="UP000587070">
    <property type="component" value="Unassembled WGS sequence"/>
</dbReference>
<dbReference type="Gene3D" id="3.60.140.10">
    <property type="entry name" value="CNF1/YfiH-like putative cysteine hydrolases"/>
    <property type="match status" value="1"/>
</dbReference>
<dbReference type="GO" id="GO:0005507">
    <property type="term" value="F:copper ion binding"/>
    <property type="evidence" value="ECO:0007669"/>
    <property type="project" value="TreeGrafter"/>
</dbReference>
<dbReference type="PANTHER" id="PTHR30616">
    <property type="entry name" value="UNCHARACTERIZED PROTEIN YFIH"/>
    <property type="match status" value="1"/>
</dbReference>
<dbReference type="AlphaFoldDB" id="A0A840GCI9"/>
<gene>
    <name evidence="11" type="ORF">GGD90_003586</name>
</gene>
<comment type="catalytic activity">
    <reaction evidence="8">
        <text>adenosine + phosphate = alpha-D-ribose 1-phosphate + adenine</text>
        <dbReference type="Rhea" id="RHEA:27642"/>
        <dbReference type="ChEBI" id="CHEBI:16335"/>
        <dbReference type="ChEBI" id="CHEBI:16708"/>
        <dbReference type="ChEBI" id="CHEBI:43474"/>
        <dbReference type="ChEBI" id="CHEBI:57720"/>
        <dbReference type="EC" id="2.4.2.1"/>
    </reaction>
    <physiologicalReaction direction="left-to-right" evidence="8">
        <dbReference type="Rhea" id="RHEA:27643"/>
    </physiologicalReaction>
</comment>
<dbReference type="RefSeq" id="WP_153118066.1">
    <property type="nucleotide sequence ID" value="NZ_JACIGE010000022.1"/>
</dbReference>
<dbReference type="NCBIfam" id="TIGR00726">
    <property type="entry name" value="peptidoglycan editing factor PgeF"/>
    <property type="match status" value="1"/>
</dbReference>
<dbReference type="InterPro" id="IPR003730">
    <property type="entry name" value="Cu_polyphenol_OxRdtase"/>
</dbReference>
<accession>A0A840GCI9</accession>
<name>A0A840GCI9_RHOTE</name>
<dbReference type="Pfam" id="PF02578">
    <property type="entry name" value="Cu-oxidase_4"/>
    <property type="match status" value="1"/>
</dbReference>